<dbReference type="RefSeq" id="WP_101659814.1">
    <property type="nucleotide sequence ID" value="NZ_CP118095.1"/>
</dbReference>
<sequence length="88" mass="10064">MRAWNVKEKKWDFVLLDDGLVYNRFTDVKDTFGNEIYEGDIVADYGGEEYAVKLVKGVFLGISKEGKCYNISSPCTYVVGNIYEEISF</sequence>
<dbReference type="InterPro" id="IPR023385">
    <property type="entry name" value="YopX-like_C"/>
</dbReference>
<dbReference type="Gene3D" id="2.30.30.290">
    <property type="entry name" value="YopX-like domains"/>
    <property type="match status" value="1"/>
</dbReference>
<accession>A0A2I1K7F8</accession>
<reference evidence="1 2" key="1">
    <citation type="submission" date="2017-12" db="EMBL/GenBank/DDBJ databases">
        <title>Phylogenetic diversity of female urinary microbiome.</title>
        <authorList>
            <person name="Thomas-White K."/>
            <person name="Wolfe A.J."/>
        </authorList>
    </citation>
    <scope>NUCLEOTIDE SEQUENCE [LARGE SCALE GENOMIC DNA]</scope>
    <source>
        <strain evidence="1 2">UMB0844</strain>
    </source>
</reference>
<protein>
    <recommendedName>
        <fullName evidence="3">YopX protein domain-containing protein</fullName>
    </recommendedName>
</protein>
<comment type="caution">
    <text evidence="1">The sequence shown here is derived from an EMBL/GenBank/DDBJ whole genome shotgun (WGS) entry which is preliminary data.</text>
</comment>
<organism evidence="1 2">
    <name type="scientific">Aerococcus christensenii</name>
    <dbReference type="NCBI Taxonomy" id="87541"/>
    <lineage>
        <taxon>Bacteria</taxon>
        <taxon>Bacillati</taxon>
        <taxon>Bacillota</taxon>
        <taxon>Bacilli</taxon>
        <taxon>Lactobacillales</taxon>
        <taxon>Aerococcaceae</taxon>
        <taxon>Aerococcus</taxon>
    </lineage>
</organism>
<evidence type="ECO:0008006" key="3">
    <source>
        <dbReference type="Google" id="ProtNLM"/>
    </source>
</evidence>
<gene>
    <name evidence="1" type="ORF">CYJ27_02550</name>
</gene>
<name>A0A2I1K7F8_9LACT</name>
<dbReference type="Proteomes" id="UP000234775">
    <property type="component" value="Unassembled WGS sequence"/>
</dbReference>
<dbReference type="SUPFAM" id="SSF159006">
    <property type="entry name" value="YopX-like"/>
    <property type="match status" value="1"/>
</dbReference>
<keyword evidence="2" id="KW-1185">Reference proteome</keyword>
<dbReference type="AlphaFoldDB" id="A0A2I1K7F8"/>
<dbReference type="EMBL" id="PKGZ01000002">
    <property type="protein sequence ID" value="PKY91574.1"/>
    <property type="molecule type" value="Genomic_DNA"/>
</dbReference>
<evidence type="ECO:0000313" key="1">
    <source>
        <dbReference type="EMBL" id="PKY91574.1"/>
    </source>
</evidence>
<evidence type="ECO:0000313" key="2">
    <source>
        <dbReference type="Proteomes" id="UP000234775"/>
    </source>
</evidence>
<proteinExistence type="predicted"/>